<proteinExistence type="predicted"/>
<keyword evidence="2" id="KW-1185">Reference proteome</keyword>
<organism evidence="1 2">
    <name type="scientific">Actinocatenispora comari</name>
    <dbReference type="NCBI Taxonomy" id="2807577"/>
    <lineage>
        <taxon>Bacteria</taxon>
        <taxon>Bacillati</taxon>
        <taxon>Actinomycetota</taxon>
        <taxon>Actinomycetes</taxon>
        <taxon>Micromonosporales</taxon>
        <taxon>Micromonosporaceae</taxon>
        <taxon>Actinocatenispora</taxon>
    </lineage>
</organism>
<name>A0A8J4EMB2_9ACTN</name>
<accession>A0A8J4EMB2</accession>
<reference evidence="2" key="1">
    <citation type="journal article" date="2021" name="Int. J. Syst. Evol. Microbiol.">
        <title>Actinocatenispora comari sp. nov., an endophytic actinomycete isolated from aerial parts of Comarum salesowianum.</title>
        <authorList>
            <person name="Oyunbileg N."/>
            <person name="Iizaka Y."/>
            <person name="Hamada M."/>
            <person name="Davaapurev B.O."/>
            <person name="Fukumoto A."/>
            <person name="Tsetseg B."/>
            <person name="Kato F."/>
            <person name="Tamura T."/>
            <person name="Batkhuu J."/>
            <person name="Anzai Y."/>
        </authorList>
    </citation>
    <scope>NUCLEOTIDE SEQUENCE [LARGE SCALE GENOMIC DNA]</scope>
    <source>
        <strain evidence="2">NUM-2625</strain>
    </source>
</reference>
<dbReference type="Gene3D" id="3.40.50.720">
    <property type="entry name" value="NAD(P)-binding Rossmann-like Domain"/>
    <property type="match status" value="1"/>
</dbReference>
<protein>
    <submittedName>
        <fullName evidence="1">Short-chain dehydrogenase</fullName>
    </submittedName>
</protein>
<dbReference type="PANTHER" id="PTHR43431">
    <property type="entry name" value="OXIDOREDUCTASE, SHORT CHAIN DEHYDROGENASE/REDUCTASE FAMILY (AFU_ORTHOLOGUE AFUA_5G14000)"/>
    <property type="match status" value="1"/>
</dbReference>
<dbReference type="PANTHER" id="PTHR43431:SF7">
    <property type="entry name" value="OXIDOREDUCTASE, SHORT CHAIN DEHYDROGENASE_REDUCTASE FAMILY (AFU_ORTHOLOGUE AFUA_5G14000)"/>
    <property type="match status" value="1"/>
</dbReference>
<dbReference type="InterPro" id="IPR002347">
    <property type="entry name" value="SDR_fam"/>
</dbReference>
<dbReference type="Proteomes" id="UP000614996">
    <property type="component" value="Unassembled WGS sequence"/>
</dbReference>
<evidence type="ECO:0000313" key="2">
    <source>
        <dbReference type="Proteomes" id="UP000614996"/>
    </source>
</evidence>
<dbReference type="Pfam" id="PF00106">
    <property type="entry name" value="adh_short"/>
    <property type="match status" value="1"/>
</dbReference>
<sequence>MAIINTGPGLGLAAARRFGRQGYRLALVARNGERLDRFVAELAADGVTAVGYPADLAEPGAVERVATAVEAAHGPLDVLYLNGQPAADRIAAPLDVDPDNLRAQLDALVYNPVTLVRRFLPPMLARGDGAILVSLGASATTPIPMLANVGIAMAGLRNYVHTLHGALAERGVYAGVLTIGALVAGSDPERMLDAARSEPPAEVLDPADLADTLWRMHTDRASVEERAGALARV</sequence>
<dbReference type="SUPFAM" id="SSF51735">
    <property type="entry name" value="NAD(P)-binding Rossmann-fold domains"/>
    <property type="match status" value="1"/>
</dbReference>
<dbReference type="AlphaFoldDB" id="A0A8J4EMB2"/>
<dbReference type="EMBL" id="BOPO01000023">
    <property type="protein sequence ID" value="GIL26454.1"/>
    <property type="molecule type" value="Genomic_DNA"/>
</dbReference>
<dbReference type="InterPro" id="IPR036291">
    <property type="entry name" value="NAD(P)-bd_dom_sf"/>
</dbReference>
<comment type="caution">
    <text evidence="1">The sequence shown here is derived from an EMBL/GenBank/DDBJ whole genome shotgun (WGS) entry which is preliminary data.</text>
</comment>
<gene>
    <name evidence="1" type="ORF">NUM_17080</name>
</gene>
<evidence type="ECO:0000313" key="1">
    <source>
        <dbReference type="EMBL" id="GIL26454.1"/>
    </source>
</evidence>